<feature type="chain" id="PRO_5045070952" evidence="2">
    <location>
        <begin position="18"/>
        <end position="104"/>
    </location>
</feature>
<accession>A0ABY4DTC2</accession>
<organism evidence="3 4">
    <name type="scientific">Uruburuella testudinis</name>
    <dbReference type="NCBI Taxonomy" id="1282863"/>
    <lineage>
        <taxon>Bacteria</taxon>
        <taxon>Pseudomonadati</taxon>
        <taxon>Pseudomonadota</taxon>
        <taxon>Betaproteobacteria</taxon>
        <taxon>Neisseriales</taxon>
        <taxon>Neisseriaceae</taxon>
        <taxon>Uruburuella</taxon>
    </lineage>
</organism>
<feature type="signal peptide" evidence="2">
    <location>
        <begin position="1"/>
        <end position="17"/>
    </location>
</feature>
<gene>
    <name evidence="3" type="ORF">LVJ83_13230</name>
</gene>
<dbReference type="RefSeq" id="WP_244785110.1">
    <property type="nucleotide sequence ID" value="NZ_CP091508.1"/>
</dbReference>
<sequence>MKQIIILALAISSFAYAAPADELLGAQAAFRQALSAQNSSGSKITSLQTDLAAAQSRLQQAQADVTRLEGELQTEQAAKAQHDAALQAAGERLNAAWSAARSGQ</sequence>
<evidence type="ECO:0000313" key="4">
    <source>
        <dbReference type="Proteomes" id="UP000829817"/>
    </source>
</evidence>
<keyword evidence="4" id="KW-1185">Reference proteome</keyword>
<evidence type="ECO:0000256" key="2">
    <source>
        <dbReference type="SAM" id="SignalP"/>
    </source>
</evidence>
<keyword evidence="2" id="KW-0732">Signal</keyword>
<evidence type="ECO:0000313" key="3">
    <source>
        <dbReference type="EMBL" id="UOO81847.1"/>
    </source>
</evidence>
<keyword evidence="1" id="KW-0175">Coiled coil</keyword>
<dbReference type="EMBL" id="CP091508">
    <property type="protein sequence ID" value="UOO81847.1"/>
    <property type="molecule type" value="Genomic_DNA"/>
</dbReference>
<protein>
    <submittedName>
        <fullName evidence="3">Uncharacterized protein</fullName>
    </submittedName>
</protein>
<name>A0ABY4DTC2_9NEIS</name>
<reference evidence="3 4" key="1">
    <citation type="journal article" date="2022" name="Res Sq">
        <title>Evolution of multicellular longitudinally dividing oral cavity symbionts (Neisseriaceae).</title>
        <authorList>
            <person name="Nyongesa S."/>
            <person name="Weber P."/>
            <person name="Bernet E."/>
            <person name="Pullido F."/>
            <person name="Nieckarz M."/>
            <person name="Delaby M."/>
            <person name="Nieves C."/>
            <person name="Viehboeck T."/>
            <person name="Krause N."/>
            <person name="Rivera-Millot A."/>
            <person name="Nakamura A."/>
            <person name="Vischer N."/>
            <person name="VanNieuwenhze M."/>
            <person name="Brun Y."/>
            <person name="Cava F."/>
            <person name="Bulgheresi S."/>
            <person name="Veyrier F."/>
        </authorList>
    </citation>
    <scope>NUCLEOTIDE SEQUENCE [LARGE SCALE GENOMIC DNA]</scope>
    <source>
        <strain evidence="3 4">CCUG 63373m</strain>
    </source>
</reference>
<dbReference type="Proteomes" id="UP000829817">
    <property type="component" value="Chromosome"/>
</dbReference>
<dbReference type="Gene3D" id="1.20.5.340">
    <property type="match status" value="1"/>
</dbReference>
<evidence type="ECO:0000256" key="1">
    <source>
        <dbReference type="SAM" id="Coils"/>
    </source>
</evidence>
<feature type="coiled-coil region" evidence="1">
    <location>
        <begin position="44"/>
        <end position="78"/>
    </location>
</feature>
<proteinExistence type="predicted"/>